<dbReference type="AlphaFoldDB" id="A0A382C368"/>
<proteinExistence type="predicted"/>
<sequence length="132" mass="13310">MGCLGGRLKIIDDKINALVHGTVGPIAGSLLVTGALSCLKRLVLPLCALGILTLTASAAQMTGELSMTKSDGTVTTTYEAGDKVYISLKDSDRNGDAGAVDEVKVLITTETENTGTQASAGAVTPGSGNQGD</sequence>
<accession>A0A382C368</accession>
<feature type="region of interest" description="Disordered" evidence="1">
    <location>
        <begin position="111"/>
        <end position="132"/>
    </location>
</feature>
<feature type="non-terminal residue" evidence="2">
    <location>
        <position position="132"/>
    </location>
</feature>
<evidence type="ECO:0000313" key="2">
    <source>
        <dbReference type="EMBL" id="SVB20516.1"/>
    </source>
</evidence>
<evidence type="ECO:0000256" key="1">
    <source>
        <dbReference type="SAM" id="MobiDB-lite"/>
    </source>
</evidence>
<organism evidence="2">
    <name type="scientific">marine metagenome</name>
    <dbReference type="NCBI Taxonomy" id="408172"/>
    <lineage>
        <taxon>unclassified sequences</taxon>
        <taxon>metagenomes</taxon>
        <taxon>ecological metagenomes</taxon>
    </lineage>
</organism>
<reference evidence="2" key="1">
    <citation type="submission" date="2018-05" db="EMBL/GenBank/DDBJ databases">
        <authorList>
            <person name="Lanie J.A."/>
            <person name="Ng W.-L."/>
            <person name="Kazmierczak K.M."/>
            <person name="Andrzejewski T.M."/>
            <person name="Davidsen T.M."/>
            <person name="Wayne K.J."/>
            <person name="Tettelin H."/>
            <person name="Glass J.I."/>
            <person name="Rusch D."/>
            <person name="Podicherti R."/>
            <person name="Tsui H.-C.T."/>
            <person name="Winkler M.E."/>
        </authorList>
    </citation>
    <scope>NUCLEOTIDE SEQUENCE</scope>
</reference>
<name>A0A382C368_9ZZZZ</name>
<dbReference type="EMBL" id="UINC01032596">
    <property type="protein sequence ID" value="SVB20516.1"/>
    <property type="molecule type" value="Genomic_DNA"/>
</dbReference>
<gene>
    <name evidence="2" type="ORF">METZ01_LOCUS173370</name>
</gene>
<protein>
    <submittedName>
        <fullName evidence="2">Uncharacterized protein</fullName>
    </submittedName>
</protein>